<dbReference type="SUPFAM" id="SSF55073">
    <property type="entry name" value="Nucleotide cyclase"/>
    <property type="match status" value="1"/>
</dbReference>
<feature type="domain" description="GGDEF" evidence="1">
    <location>
        <begin position="221"/>
        <end position="354"/>
    </location>
</feature>
<dbReference type="InterPro" id="IPR000160">
    <property type="entry name" value="GGDEF_dom"/>
</dbReference>
<gene>
    <name evidence="2" type="ORF">METZ01_LOCUS312332</name>
</gene>
<dbReference type="AlphaFoldDB" id="A0A382NG50"/>
<sequence length="356" mass="39154">MANSYPLLKFYLQGIRRVSGATSASLFVPSPSSMLTQSFLVHDGRAGGVPELSSMPRATSFLVRVMRGEYEVCHRRGDESVVDMHEVHFLSKQPRTAVFPLLIGQDEFTLPKFADDGHLDYVGDERRDAEPEIQKWAFHKAPAWLGLEFPDDVDMDEALLAAIDARSVDARGWLNAFAGALGRHLVRTDTVLHDSLTGLPGPAELMQVLSEFIVRPQSKTDGFALLMFCPEDCGEVSDQFSENISNSVLAQVSQYLGLGMRGTDFLSRAGTASFAVALPGTTEHHAVMVSKRLMQDVSNNVELEDLLPLILKCGITFYNGEYNASPAGLIQQATLALNKAMKRSDKDLARYADENL</sequence>
<dbReference type="SMART" id="SM00267">
    <property type="entry name" value="GGDEF"/>
    <property type="match status" value="1"/>
</dbReference>
<dbReference type="Gene3D" id="3.30.70.270">
    <property type="match status" value="1"/>
</dbReference>
<accession>A0A382NG50</accession>
<dbReference type="NCBIfam" id="TIGR00254">
    <property type="entry name" value="GGDEF"/>
    <property type="match status" value="1"/>
</dbReference>
<dbReference type="InterPro" id="IPR029787">
    <property type="entry name" value="Nucleotide_cyclase"/>
</dbReference>
<evidence type="ECO:0000313" key="2">
    <source>
        <dbReference type="EMBL" id="SVC59478.1"/>
    </source>
</evidence>
<dbReference type="PROSITE" id="PS50887">
    <property type="entry name" value="GGDEF"/>
    <property type="match status" value="1"/>
</dbReference>
<evidence type="ECO:0000259" key="1">
    <source>
        <dbReference type="PROSITE" id="PS50887"/>
    </source>
</evidence>
<organism evidence="2">
    <name type="scientific">marine metagenome</name>
    <dbReference type="NCBI Taxonomy" id="408172"/>
    <lineage>
        <taxon>unclassified sequences</taxon>
        <taxon>metagenomes</taxon>
        <taxon>ecological metagenomes</taxon>
    </lineage>
</organism>
<reference evidence="2" key="1">
    <citation type="submission" date="2018-05" db="EMBL/GenBank/DDBJ databases">
        <authorList>
            <person name="Lanie J.A."/>
            <person name="Ng W.-L."/>
            <person name="Kazmierczak K.M."/>
            <person name="Andrzejewski T.M."/>
            <person name="Davidsen T.M."/>
            <person name="Wayne K.J."/>
            <person name="Tettelin H."/>
            <person name="Glass J.I."/>
            <person name="Rusch D."/>
            <person name="Podicherti R."/>
            <person name="Tsui H.-C.T."/>
            <person name="Winkler M.E."/>
        </authorList>
    </citation>
    <scope>NUCLEOTIDE SEQUENCE</scope>
</reference>
<dbReference type="InterPro" id="IPR043128">
    <property type="entry name" value="Rev_trsase/Diguanyl_cyclase"/>
</dbReference>
<dbReference type="EMBL" id="UINC01099873">
    <property type="protein sequence ID" value="SVC59478.1"/>
    <property type="molecule type" value="Genomic_DNA"/>
</dbReference>
<protein>
    <recommendedName>
        <fullName evidence="1">GGDEF domain-containing protein</fullName>
    </recommendedName>
</protein>
<name>A0A382NG50_9ZZZZ</name>
<dbReference type="Pfam" id="PF00990">
    <property type="entry name" value="GGDEF"/>
    <property type="match status" value="1"/>
</dbReference>
<proteinExistence type="predicted"/>
<feature type="non-terminal residue" evidence="2">
    <location>
        <position position="356"/>
    </location>
</feature>